<evidence type="ECO:0000256" key="5">
    <source>
        <dbReference type="ARBA" id="ARBA00023002"/>
    </source>
</evidence>
<dbReference type="EMBL" id="JAUUTY010000003">
    <property type="protein sequence ID" value="KAK1669984.1"/>
    <property type="molecule type" value="Genomic_DNA"/>
</dbReference>
<evidence type="ECO:0000256" key="8">
    <source>
        <dbReference type="RuleBase" id="RU000461"/>
    </source>
</evidence>
<name>A0AAD8T4N4_LOLMU</name>
<organism evidence="10 11">
    <name type="scientific">Lolium multiflorum</name>
    <name type="common">Italian ryegrass</name>
    <name type="synonym">Lolium perenne subsp. multiflorum</name>
    <dbReference type="NCBI Taxonomy" id="4521"/>
    <lineage>
        <taxon>Eukaryota</taxon>
        <taxon>Viridiplantae</taxon>
        <taxon>Streptophyta</taxon>
        <taxon>Embryophyta</taxon>
        <taxon>Tracheophyta</taxon>
        <taxon>Spermatophyta</taxon>
        <taxon>Magnoliopsida</taxon>
        <taxon>Liliopsida</taxon>
        <taxon>Poales</taxon>
        <taxon>Poaceae</taxon>
        <taxon>BOP clade</taxon>
        <taxon>Pooideae</taxon>
        <taxon>Poodae</taxon>
        <taxon>Poeae</taxon>
        <taxon>Poeae Chloroplast Group 2 (Poeae type)</taxon>
        <taxon>Loliodinae</taxon>
        <taxon>Loliinae</taxon>
        <taxon>Lolium</taxon>
    </lineage>
</organism>
<proteinExistence type="inferred from homology"/>
<sequence>MVLMDVNIGLLLLLLLPVPLVVYLRWRRGPAAAASANHCPHPNLLLGNTVPFLLNLHRFLDWATDLLAASPASTIEVRGALGLGSGVATASPEVVDHFLRANFPNYVKGARFAVPFADLLGSGMFLADGRLWSLQRKLASYSFSSRSLRRFSGRVLRAHLRGRLLPFLDAAAGSGEAVDLQDVLKRFAFDNICGVAFGVDCSTLLELEAGGGQRQHEAFFAAFDDAVEITFARILHPTTLAWRAMRLANVGSERRMREAVRVIDEYVMGMVEQLRARGGAEEQEEQHLLSRFAAAMDEEAALGGELGEMFGSPDAKRRFLRDVVVSFVLAGKDTTSSALTWFFWLLAANPRCERRVHEEVMLVRCWDADAESEDGGYEELKGMYYLHAAITEAMRLYPPVPINSRVAAADDVLPDGTTVRAGWFADYSAYAMGRMPRLWGPRCREFLPERWLDVDQGEFVAADAARYPVFHGGPRACLGKEMAYVQMKAVAAAVIRRFRVEPVRAPATMDAPPPYEMAVTLRMKGGLRVRIRRREDDDSARKCL</sequence>
<evidence type="ECO:0000256" key="3">
    <source>
        <dbReference type="ARBA" id="ARBA00022723"/>
    </source>
</evidence>
<evidence type="ECO:0000256" key="7">
    <source>
        <dbReference type="PIRSR" id="PIRSR602401-1"/>
    </source>
</evidence>
<evidence type="ECO:0008006" key="12">
    <source>
        <dbReference type="Google" id="ProtNLM"/>
    </source>
</evidence>
<dbReference type="GO" id="GO:0016705">
    <property type="term" value="F:oxidoreductase activity, acting on paired donors, with incorporation or reduction of molecular oxygen"/>
    <property type="evidence" value="ECO:0007669"/>
    <property type="project" value="InterPro"/>
</dbReference>
<evidence type="ECO:0000313" key="11">
    <source>
        <dbReference type="Proteomes" id="UP001231189"/>
    </source>
</evidence>
<dbReference type="SUPFAM" id="SSF48264">
    <property type="entry name" value="Cytochrome P450"/>
    <property type="match status" value="1"/>
</dbReference>
<dbReference type="Gene3D" id="1.10.630.10">
    <property type="entry name" value="Cytochrome P450"/>
    <property type="match status" value="1"/>
</dbReference>
<keyword evidence="8" id="KW-0503">Monooxygenase</keyword>
<dbReference type="Proteomes" id="UP001231189">
    <property type="component" value="Unassembled WGS sequence"/>
</dbReference>
<comment type="cofactor">
    <cofactor evidence="7">
        <name>heme</name>
        <dbReference type="ChEBI" id="CHEBI:30413"/>
    </cofactor>
</comment>
<dbReference type="PRINTS" id="PR00463">
    <property type="entry name" value="EP450I"/>
</dbReference>
<evidence type="ECO:0000256" key="6">
    <source>
        <dbReference type="ARBA" id="ARBA00023004"/>
    </source>
</evidence>
<dbReference type="GO" id="GO:0004497">
    <property type="term" value="F:monooxygenase activity"/>
    <property type="evidence" value="ECO:0007669"/>
    <property type="project" value="UniProtKB-KW"/>
</dbReference>
<dbReference type="GO" id="GO:0006629">
    <property type="term" value="P:lipid metabolic process"/>
    <property type="evidence" value="ECO:0007669"/>
    <property type="project" value="UniProtKB-ARBA"/>
</dbReference>
<evidence type="ECO:0000313" key="10">
    <source>
        <dbReference type="EMBL" id="KAK1669987.1"/>
    </source>
</evidence>
<dbReference type="PRINTS" id="PR00385">
    <property type="entry name" value="P450"/>
</dbReference>
<dbReference type="InterPro" id="IPR017972">
    <property type="entry name" value="Cyt_P450_CS"/>
</dbReference>
<dbReference type="AlphaFoldDB" id="A0AAD8T4N4"/>
<reference evidence="10" key="1">
    <citation type="submission" date="2023-07" db="EMBL/GenBank/DDBJ databases">
        <title>A chromosome-level genome assembly of Lolium multiflorum.</title>
        <authorList>
            <person name="Chen Y."/>
            <person name="Copetti D."/>
            <person name="Kolliker R."/>
            <person name="Studer B."/>
        </authorList>
    </citation>
    <scope>NUCLEOTIDE SEQUENCE</scope>
    <source>
        <strain evidence="10">02402/16</strain>
        <tissue evidence="10">Leaf</tissue>
    </source>
</reference>
<gene>
    <name evidence="9" type="ORF">QYE76_058143</name>
    <name evidence="10" type="ORF">QYE76_058146</name>
</gene>
<dbReference type="InterPro" id="IPR036396">
    <property type="entry name" value="Cyt_P450_sf"/>
</dbReference>
<dbReference type="GO" id="GO:0020037">
    <property type="term" value="F:heme binding"/>
    <property type="evidence" value="ECO:0007669"/>
    <property type="project" value="InterPro"/>
</dbReference>
<keyword evidence="4" id="KW-0472">Membrane</keyword>
<evidence type="ECO:0000313" key="9">
    <source>
        <dbReference type="EMBL" id="KAK1669984.1"/>
    </source>
</evidence>
<dbReference type="InterPro" id="IPR002401">
    <property type="entry name" value="Cyt_P450_E_grp-I"/>
</dbReference>
<keyword evidence="11" id="KW-1185">Reference proteome</keyword>
<keyword evidence="7 8" id="KW-0349">Heme</keyword>
<evidence type="ECO:0000256" key="2">
    <source>
        <dbReference type="ARBA" id="ARBA00022692"/>
    </source>
</evidence>
<dbReference type="CDD" id="cd11064">
    <property type="entry name" value="CYP86A"/>
    <property type="match status" value="1"/>
</dbReference>
<dbReference type="GO" id="GO:0005506">
    <property type="term" value="F:iron ion binding"/>
    <property type="evidence" value="ECO:0007669"/>
    <property type="project" value="InterPro"/>
</dbReference>
<protein>
    <recommendedName>
        <fullName evidence="12">Cytochrome P450</fullName>
    </recommendedName>
</protein>
<feature type="binding site" description="axial binding residue" evidence="7">
    <location>
        <position position="477"/>
    </location>
    <ligand>
        <name>heme</name>
        <dbReference type="ChEBI" id="CHEBI:30413"/>
    </ligand>
    <ligandPart>
        <name>Fe</name>
        <dbReference type="ChEBI" id="CHEBI:18248"/>
    </ligandPart>
</feature>
<dbReference type="EMBL" id="JAUUTY010000003">
    <property type="protein sequence ID" value="KAK1669987.1"/>
    <property type="molecule type" value="Genomic_DNA"/>
</dbReference>
<comment type="caution">
    <text evidence="10">The sequence shown here is derived from an EMBL/GenBank/DDBJ whole genome shotgun (WGS) entry which is preliminary data.</text>
</comment>
<comment type="similarity">
    <text evidence="1 8">Belongs to the cytochrome P450 family.</text>
</comment>
<evidence type="ECO:0000256" key="1">
    <source>
        <dbReference type="ARBA" id="ARBA00010617"/>
    </source>
</evidence>
<dbReference type="Pfam" id="PF00067">
    <property type="entry name" value="p450"/>
    <property type="match status" value="1"/>
</dbReference>
<keyword evidence="5 8" id="KW-0560">Oxidoreductase</keyword>
<keyword evidence="3 7" id="KW-0479">Metal-binding</keyword>
<accession>A0AAD8T4N4</accession>
<keyword evidence="4" id="KW-1133">Transmembrane helix</keyword>
<dbReference type="PANTHER" id="PTHR24296">
    <property type="entry name" value="CYTOCHROME P450"/>
    <property type="match status" value="1"/>
</dbReference>
<dbReference type="InterPro" id="IPR001128">
    <property type="entry name" value="Cyt_P450"/>
</dbReference>
<keyword evidence="2" id="KW-0812">Transmembrane</keyword>
<evidence type="ECO:0000256" key="4">
    <source>
        <dbReference type="ARBA" id="ARBA00022989"/>
    </source>
</evidence>
<keyword evidence="6 7" id="KW-0408">Iron</keyword>
<dbReference type="PROSITE" id="PS00086">
    <property type="entry name" value="CYTOCHROME_P450"/>
    <property type="match status" value="1"/>
</dbReference>